<keyword evidence="2" id="KW-1185">Reference proteome</keyword>
<organism evidence="1 2">
    <name type="scientific">Pedobacter rhodius</name>
    <dbReference type="NCBI Taxonomy" id="3004098"/>
    <lineage>
        <taxon>Bacteria</taxon>
        <taxon>Pseudomonadati</taxon>
        <taxon>Bacteroidota</taxon>
        <taxon>Sphingobacteriia</taxon>
        <taxon>Sphingobacteriales</taxon>
        <taxon>Sphingobacteriaceae</taxon>
        <taxon>Pedobacter</taxon>
    </lineage>
</organism>
<dbReference type="RefSeq" id="WP_269413771.1">
    <property type="nucleotide sequence ID" value="NZ_JAPWGL010000001.1"/>
</dbReference>
<evidence type="ECO:0000313" key="1">
    <source>
        <dbReference type="EMBL" id="MCZ4221940.1"/>
    </source>
</evidence>
<dbReference type="Proteomes" id="UP001144341">
    <property type="component" value="Unassembled WGS sequence"/>
</dbReference>
<protein>
    <submittedName>
        <fullName evidence="1">Uncharacterized protein</fullName>
    </submittedName>
</protein>
<dbReference type="EMBL" id="JAPWGL010000001">
    <property type="protein sequence ID" value="MCZ4221940.1"/>
    <property type="molecule type" value="Genomic_DNA"/>
</dbReference>
<name>A0ABT4KSQ1_9SPHI</name>
<proteinExistence type="predicted"/>
<sequence>MKTIISILLFYLVTQTSSAQNRIQIFVNNIPQIITSEKIRLHHNDVIEFRESYNPKSKVDTLTIRGCAVYQKKIREWFPKKGTQEQQELTKPSKSEKIYKFPPFIKKDYMSYKFELNAVSDCPGRKITAILEAKIYNFYYVK</sequence>
<evidence type="ECO:0000313" key="2">
    <source>
        <dbReference type="Proteomes" id="UP001144341"/>
    </source>
</evidence>
<comment type="caution">
    <text evidence="1">The sequence shown here is derived from an EMBL/GenBank/DDBJ whole genome shotgun (WGS) entry which is preliminary data.</text>
</comment>
<gene>
    <name evidence="1" type="ORF">O0931_01365</name>
</gene>
<accession>A0ABT4KSQ1</accession>
<reference evidence="1" key="1">
    <citation type="submission" date="2022-12" db="EMBL/GenBank/DDBJ databases">
        <title>Genome sequence of SJ11.</title>
        <authorList>
            <person name="Woo H."/>
        </authorList>
    </citation>
    <scope>NUCLEOTIDE SEQUENCE</scope>
    <source>
        <strain evidence="1">SJ11</strain>
    </source>
</reference>